<feature type="region of interest" description="Disordered" evidence="6">
    <location>
        <begin position="392"/>
        <end position="447"/>
    </location>
</feature>
<dbReference type="OrthoDB" id="5966927at2759"/>
<feature type="transmembrane region" description="Helical" evidence="7">
    <location>
        <begin position="225"/>
        <end position="243"/>
    </location>
</feature>
<dbReference type="InterPro" id="IPR042321">
    <property type="entry name" value="Ima1"/>
</dbReference>
<organism evidence="9 10">
    <name type="scientific">Crucibulum laeve</name>
    <dbReference type="NCBI Taxonomy" id="68775"/>
    <lineage>
        <taxon>Eukaryota</taxon>
        <taxon>Fungi</taxon>
        <taxon>Dikarya</taxon>
        <taxon>Basidiomycota</taxon>
        <taxon>Agaricomycotina</taxon>
        <taxon>Agaricomycetes</taxon>
        <taxon>Agaricomycetidae</taxon>
        <taxon>Agaricales</taxon>
        <taxon>Agaricineae</taxon>
        <taxon>Nidulariaceae</taxon>
        <taxon>Crucibulum</taxon>
    </lineage>
</organism>
<dbReference type="Pfam" id="PF09779">
    <property type="entry name" value="Ima1_N"/>
    <property type="match status" value="1"/>
</dbReference>
<feature type="transmembrane region" description="Helical" evidence="7">
    <location>
        <begin position="264"/>
        <end position="284"/>
    </location>
</feature>
<evidence type="ECO:0000256" key="3">
    <source>
        <dbReference type="ARBA" id="ARBA00022989"/>
    </source>
</evidence>
<evidence type="ECO:0000256" key="2">
    <source>
        <dbReference type="ARBA" id="ARBA00022692"/>
    </source>
</evidence>
<keyword evidence="2 7" id="KW-0812">Transmembrane</keyword>
<dbReference type="AlphaFoldDB" id="A0A5C3LYB9"/>
<keyword evidence="10" id="KW-1185">Reference proteome</keyword>
<comment type="subcellular location">
    <subcellularLocation>
        <location evidence="1">Nucleus inner membrane</location>
        <topology evidence="1">Multi-pass membrane protein</topology>
    </subcellularLocation>
</comment>
<dbReference type="GO" id="GO:0071765">
    <property type="term" value="P:nuclear inner membrane organization"/>
    <property type="evidence" value="ECO:0007669"/>
    <property type="project" value="InterPro"/>
</dbReference>
<evidence type="ECO:0000256" key="7">
    <source>
        <dbReference type="SAM" id="Phobius"/>
    </source>
</evidence>
<feature type="compositionally biased region" description="Polar residues" evidence="6">
    <location>
        <begin position="396"/>
        <end position="406"/>
    </location>
</feature>
<keyword evidence="5" id="KW-0539">Nucleus</keyword>
<keyword evidence="3 7" id="KW-1133">Transmembrane helix</keyword>
<dbReference type="InterPro" id="IPR018617">
    <property type="entry name" value="Ima1_N"/>
</dbReference>
<feature type="transmembrane region" description="Helical" evidence="7">
    <location>
        <begin position="194"/>
        <end position="213"/>
    </location>
</feature>
<evidence type="ECO:0000256" key="5">
    <source>
        <dbReference type="ARBA" id="ARBA00023242"/>
    </source>
</evidence>
<dbReference type="GO" id="GO:0034992">
    <property type="term" value="C:microtubule organizing center attachment site"/>
    <property type="evidence" value="ECO:0007669"/>
    <property type="project" value="TreeGrafter"/>
</dbReference>
<sequence length="507" mass="57580">MSALFRRQSNIQCFFCNSPVPIPKNPRNFRCSSCGCWNRYNDKGEILSDEPAMHDAHLNSKAFAKRASPSKDQIPTMYGPGPFCHTCQTNQMLLVNLMSNYLPAQEDPEYERRLAMLPEYRESLHARYPPVCESCLPGVEEEIQKKDHMARTKALGGWLQQSKGKERQRRVSGTPKERDNITVELGLWKMRGCLWLFSLVMTVMGYTAAALGYRPLRVLSFLQPVLPFLVFASLLWTVWDPTYASFRKSQIQGRDVRIKGKKQYIILQMIAWALRLTTSILIALNWRQTRKDNTPLHNQSRSQLYFTITTTIEIMIFATSCYILRLQHPPSIRLIDTNAHKFLPSRSATPNPASRSGTPTTATFAAATEPDLLAALSLSSKPVIAHPNPIFGHPSLRSSAPPSISAAQEERDNDEMDWTPTNADGRSPLKGKQKSNDDASWLRPQRFFAPEKPTGLEGLFERTRLEDNAMTVDGTEVPHHVWNWWWVYALSLVPLGGIAYKAWRNTT</sequence>
<proteinExistence type="predicted"/>
<dbReference type="GO" id="GO:0034506">
    <property type="term" value="C:chromosome, centromeric core domain"/>
    <property type="evidence" value="ECO:0007669"/>
    <property type="project" value="TreeGrafter"/>
</dbReference>
<feature type="domain" description="Ima1 N-terminal" evidence="8">
    <location>
        <begin position="11"/>
        <end position="139"/>
    </location>
</feature>
<dbReference type="STRING" id="68775.A0A5C3LYB9"/>
<evidence type="ECO:0000256" key="4">
    <source>
        <dbReference type="ARBA" id="ARBA00023136"/>
    </source>
</evidence>
<dbReference type="Proteomes" id="UP000308652">
    <property type="component" value="Unassembled WGS sequence"/>
</dbReference>
<evidence type="ECO:0000256" key="6">
    <source>
        <dbReference type="SAM" id="MobiDB-lite"/>
    </source>
</evidence>
<protein>
    <submittedName>
        <fullName evidence="9">Ima1 N-terminal domain-containing protein</fullName>
    </submittedName>
</protein>
<dbReference type="EMBL" id="ML213611">
    <property type="protein sequence ID" value="TFK36868.1"/>
    <property type="molecule type" value="Genomic_DNA"/>
</dbReference>
<gene>
    <name evidence="9" type="ORF">BDQ12DRAFT_653670</name>
</gene>
<dbReference type="GO" id="GO:0044732">
    <property type="term" value="C:mitotic spindle pole body"/>
    <property type="evidence" value="ECO:0007669"/>
    <property type="project" value="TreeGrafter"/>
</dbReference>
<evidence type="ECO:0000259" key="8">
    <source>
        <dbReference type="Pfam" id="PF09779"/>
    </source>
</evidence>
<accession>A0A5C3LYB9</accession>
<name>A0A5C3LYB9_9AGAR</name>
<feature type="transmembrane region" description="Helical" evidence="7">
    <location>
        <begin position="304"/>
        <end position="324"/>
    </location>
</feature>
<keyword evidence="4 7" id="KW-0472">Membrane</keyword>
<evidence type="ECO:0000313" key="9">
    <source>
        <dbReference type="EMBL" id="TFK36868.1"/>
    </source>
</evidence>
<dbReference type="PANTHER" id="PTHR28538">
    <property type="entry name" value="INTEGRAL INNER NUCLEAR MEMBRANE PROTEIN IMA1"/>
    <property type="match status" value="1"/>
</dbReference>
<evidence type="ECO:0000256" key="1">
    <source>
        <dbReference type="ARBA" id="ARBA00004473"/>
    </source>
</evidence>
<reference evidence="9 10" key="1">
    <citation type="journal article" date="2019" name="Nat. Ecol. Evol.">
        <title>Megaphylogeny resolves global patterns of mushroom evolution.</title>
        <authorList>
            <person name="Varga T."/>
            <person name="Krizsan K."/>
            <person name="Foldi C."/>
            <person name="Dima B."/>
            <person name="Sanchez-Garcia M."/>
            <person name="Sanchez-Ramirez S."/>
            <person name="Szollosi G.J."/>
            <person name="Szarkandi J.G."/>
            <person name="Papp V."/>
            <person name="Albert L."/>
            <person name="Andreopoulos W."/>
            <person name="Angelini C."/>
            <person name="Antonin V."/>
            <person name="Barry K.W."/>
            <person name="Bougher N.L."/>
            <person name="Buchanan P."/>
            <person name="Buyck B."/>
            <person name="Bense V."/>
            <person name="Catcheside P."/>
            <person name="Chovatia M."/>
            <person name="Cooper J."/>
            <person name="Damon W."/>
            <person name="Desjardin D."/>
            <person name="Finy P."/>
            <person name="Geml J."/>
            <person name="Haridas S."/>
            <person name="Hughes K."/>
            <person name="Justo A."/>
            <person name="Karasinski D."/>
            <person name="Kautmanova I."/>
            <person name="Kiss B."/>
            <person name="Kocsube S."/>
            <person name="Kotiranta H."/>
            <person name="LaButti K.M."/>
            <person name="Lechner B.E."/>
            <person name="Liimatainen K."/>
            <person name="Lipzen A."/>
            <person name="Lukacs Z."/>
            <person name="Mihaltcheva S."/>
            <person name="Morgado L.N."/>
            <person name="Niskanen T."/>
            <person name="Noordeloos M.E."/>
            <person name="Ohm R.A."/>
            <person name="Ortiz-Santana B."/>
            <person name="Ovrebo C."/>
            <person name="Racz N."/>
            <person name="Riley R."/>
            <person name="Savchenko A."/>
            <person name="Shiryaev A."/>
            <person name="Soop K."/>
            <person name="Spirin V."/>
            <person name="Szebenyi C."/>
            <person name="Tomsovsky M."/>
            <person name="Tulloss R.E."/>
            <person name="Uehling J."/>
            <person name="Grigoriev I.V."/>
            <person name="Vagvolgyi C."/>
            <person name="Papp T."/>
            <person name="Martin F.M."/>
            <person name="Miettinen O."/>
            <person name="Hibbett D.S."/>
            <person name="Nagy L.G."/>
        </authorList>
    </citation>
    <scope>NUCLEOTIDE SEQUENCE [LARGE SCALE GENOMIC DNA]</scope>
    <source>
        <strain evidence="9 10">CBS 166.37</strain>
    </source>
</reference>
<dbReference type="GO" id="GO:0005637">
    <property type="term" value="C:nuclear inner membrane"/>
    <property type="evidence" value="ECO:0007669"/>
    <property type="project" value="UniProtKB-SubCell"/>
</dbReference>
<dbReference type="PANTHER" id="PTHR28538:SF1">
    <property type="entry name" value="INTEGRAL INNER NUCLEAR MEMBRANE PROTEIN IMA1"/>
    <property type="match status" value="1"/>
</dbReference>
<evidence type="ECO:0000313" key="10">
    <source>
        <dbReference type="Proteomes" id="UP000308652"/>
    </source>
</evidence>